<proteinExistence type="predicted"/>
<dbReference type="AlphaFoldDB" id="A0A8X6WSS6"/>
<keyword evidence="2" id="KW-1185">Reference proteome</keyword>
<evidence type="ECO:0000313" key="2">
    <source>
        <dbReference type="Proteomes" id="UP000886998"/>
    </source>
</evidence>
<comment type="caution">
    <text evidence="1">The sequence shown here is derived from an EMBL/GenBank/DDBJ whole genome shotgun (WGS) entry which is preliminary data.</text>
</comment>
<organism evidence="1 2">
    <name type="scientific">Trichonephila inaurata madagascariensis</name>
    <dbReference type="NCBI Taxonomy" id="2747483"/>
    <lineage>
        <taxon>Eukaryota</taxon>
        <taxon>Metazoa</taxon>
        <taxon>Ecdysozoa</taxon>
        <taxon>Arthropoda</taxon>
        <taxon>Chelicerata</taxon>
        <taxon>Arachnida</taxon>
        <taxon>Araneae</taxon>
        <taxon>Araneomorphae</taxon>
        <taxon>Entelegynae</taxon>
        <taxon>Araneoidea</taxon>
        <taxon>Nephilidae</taxon>
        <taxon>Trichonephila</taxon>
        <taxon>Trichonephila inaurata</taxon>
    </lineage>
</organism>
<dbReference type="OrthoDB" id="6420248at2759"/>
<protein>
    <submittedName>
        <fullName evidence="1">Uncharacterized protein</fullName>
    </submittedName>
</protein>
<accession>A0A8X6WSS6</accession>
<gene>
    <name evidence="1" type="primary">AVEN_189532_1</name>
    <name evidence="1" type="ORF">TNIN_84121</name>
</gene>
<dbReference type="EMBL" id="BMAV01002036">
    <property type="protein sequence ID" value="GFY40678.1"/>
    <property type="molecule type" value="Genomic_DNA"/>
</dbReference>
<dbReference type="Proteomes" id="UP000886998">
    <property type="component" value="Unassembled WGS sequence"/>
</dbReference>
<evidence type="ECO:0000313" key="1">
    <source>
        <dbReference type="EMBL" id="GFY40678.1"/>
    </source>
</evidence>
<reference evidence="1" key="1">
    <citation type="submission" date="2020-08" db="EMBL/GenBank/DDBJ databases">
        <title>Multicomponent nature underlies the extraordinary mechanical properties of spider dragline silk.</title>
        <authorList>
            <person name="Kono N."/>
            <person name="Nakamura H."/>
            <person name="Mori M."/>
            <person name="Yoshida Y."/>
            <person name="Ohtoshi R."/>
            <person name="Malay A.D."/>
            <person name="Moran D.A.P."/>
            <person name="Tomita M."/>
            <person name="Numata K."/>
            <person name="Arakawa K."/>
        </authorList>
    </citation>
    <scope>NUCLEOTIDE SEQUENCE</scope>
</reference>
<sequence>MNSLDAVHLGRRKRVRMLYTHQRLSESRIYPSGPVTIVSPDPLLFHLTVIRCPGTTRCPQAMGVSPSHFSCTPAAVEIDGGLHSRTSFVFNSCPLLFLLPCPLWGCFE</sequence>
<name>A0A8X6WSS6_9ARAC</name>